<keyword evidence="2 4" id="KW-0808">Transferase</keyword>
<dbReference type="GeneID" id="93301622"/>
<evidence type="ECO:0000256" key="1">
    <source>
        <dbReference type="ARBA" id="ARBA00009156"/>
    </source>
</evidence>
<dbReference type="Pfam" id="PF00370">
    <property type="entry name" value="FGGY_N"/>
    <property type="match status" value="1"/>
</dbReference>
<accession>A0A1E3ANR4</accession>
<evidence type="ECO:0000259" key="6">
    <source>
        <dbReference type="Pfam" id="PF02782"/>
    </source>
</evidence>
<organism evidence="7 8">
    <name type="scientific">Eisenbergiella tayi</name>
    <dbReference type="NCBI Taxonomy" id="1432052"/>
    <lineage>
        <taxon>Bacteria</taxon>
        <taxon>Bacillati</taxon>
        <taxon>Bacillota</taxon>
        <taxon>Clostridia</taxon>
        <taxon>Lachnospirales</taxon>
        <taxon>Lachnospiraceae</taxon>
        <taxon>Eisenbergiella</taxon>
    </lineage>
</organism>
<dbReference type="RefSeq" id="WP_069158543.1">
    <property type="nucleotide sequence ID" value="NZ_DBFYTC010000084.1"/>
</dbReference>
<dbReference type="CDD" id="cd07773">
    <property type="entry name" value="ASKHA_NBD_FGGY_FK"/>
    <property type="match status" value="1"/>
</dbReference>
<dbReference type="Pfam" id="PF02782">
    <property type="entry name" value="FGGY_C"/>
    <property type="match status" value="1"/>
</dbReference>
<dbReference type="EC" id="2.7.1.17" evidence="7"/>
<dbReference type="PANTHER" id="PTHR43095">
    <property type="entry name" value="SUGAR KINASE"/>
    <property type="match status" value="1"/>
</dbReference>
<gene>
    <name evidence="7" type="primary">xylB_4</name>
    <name evidence="7" type="ORF">BEH84_04759</name>
</gene>
<dbReference type="AlphaFoldDB" id="A0A1E3ANR4"/>
<dbReference type="InterPro" id="IPR018484">
    <property type="entry name" value="FGGY_N"/>
</dbReference>
<dbReference type="InterPro" id="IPR018485">
    <property type="entry name" value="FGGY_C"/>
</dbReference>
<reference evidence="7 8" key="1">
    <citation type="submission" date="2016-07" db="EMBL/GenBank/DDBJ databases">
        <title>Characterization of isolates of Eisenbergiella tayi derived from blood cultures, using whole genome sequencing.</title>
        <authorList>
            <person name="Burdz T."/>
            <person name="Wiebe D."/>
            <person name="Huynh C."/>
            <person name="Bernard K."/>
        </authorList>
    </citation>
    <scope>NUCLEOTIDE SEQUENCE [LARGE SCALE GENOMIC DNA]</scope>
    <source>
        <strain evidence="7 8">NML 120489</strain>
    </source>
</reference>
<dbReference type="PROSITE" id="PS00445">
    <property type="entry name" value="FGGY_KINASES_2"/>
    <property type="match status" value="1"/>
</dbReference>
<comment type="caution">
    <text evidence="7">The sequence shown here is derived from an EMBL/GenBank/DDBJ whole genome shotgun (WGS) entry which is preliminary data.</text>
</comment>
<feature type="domain" description="Carbohydrate kinase FGGY C-terminal" evidence="6">
    <location>
        <begin position="304"/>
        <end position="451"/>
    </location>
</feature>
<dbReference type="Proteomes" id="UP000095003">
    <property type="component" value="Unassembled WGS sequence"/>
</dbReference>
<evidence type="ECO:0000256" key="3">
    <source>
        <dbReference type="ARBA" id="ARBA00022777"/>
    </source>
</evidence>
<dbReference type="InterPro" id="IPR050406">
    <property type="entry name" value="FGGY_Carb_Kinase"/>
</dbReference>
<feature type="domain" description="Carbohydrate kinase FGGY N-terminal" evidence="5">
    <location>
        <begin position="4"/>
        <end position="249"/>
    </location>
</feature>
<dbReference type="InterPro" id="IPR043129">
    <property type="entry name" value="ATPase_NBD"/>
</dbReference>
<dbReference type="PIRSF" id="PIRSF000538">
    <property type="entry name" value="GlpK"/>
    <property type="match status" value="1"/>
</dbReference>
<dbReference type="PANTHER" id="PTHR43095:SF5">
    <property type="entry name" value="XYLULOSE KINASE"/>
    <property type="match status" value="1"/>
</dbReference>
<dbReference type="InterPro" id="IPR000577">
    <property type="entry name" value="Carb_kinase_FGGY"/>
</dbReference>
<name>A0A1E3ANR4_9FIRM</name>
<dbReference type="SUPFAM" id="SSF53067">
    <property type="entry name" value="Actin-like ATPase domain"/>
    <property type="match status" value="2"/>
</dbReference>
<evidence type="ECO:0000313" key="7">
    <source>
        <dbReference type="EMBL" id="ODM10387.1"/>
    </source>
</evidence>
<dbReference type="PATRIC" id="fig|1432052.3.peg.5274"/>
<proteinExistence type="inferred from homology"/>
<comment type="similarity">
    <text evidence="1 4">Belongs to the FGGY kinase family.</text>
</comment>
<evidence type="ECO:0000313" key="8">
    <source>
        <dbReference type="Proteomes" id="UP000095003"/>
    </source>
</evidence>
<dbReference type="Gene3D" id="3.30.420.40">
    <property type="match status" value="2"/>
</dbReference>
<dbReference type="GO" id="GO:0004856">
    <property type="term" value="F:D-xylulokinase activity"/>
    <property type="evidence" value="ECO:0007669"/>
    <property type="project" value="UniProtKB-EC"/>
</dbReference>
<evidence type="ECO:0000256" key="4">
    <source>
        <dbReference type="RuleBase" id="RU003733"/>
    </source>
</evidence>
<evidence type="ECO:0000259" key="5">
    <source>
        <dbReference type="Pfam" id="PF00370"/>
    </source>
</evidence>
<dbReference type="EMBL" id="MCGI01000004">
    <property type="protein sequence ID" value="ODM10387.1"/>
    <property type="molecule type" value="Genomic_DNA"/>
</dbReference>
<evidence type="ECO:0000256" key="2">
    <source>
        <dbReference type="ARBA" id="ARBA00022679"/>
    </source>
</evidence>
<sequence>MTGYLLGIDAGTTSFKTALYTDEGAAVHMVKEEYVLLTQKAGWVEYRAEDYWTLLCRLIKKLLAESGIPPEKILALAVSSQGETLICLDESGKPLMNAICWLDNRSEKEADRIRAHFGKKVIYEKSGQADVTATWPATKILWLKEKMPEVFEKTAHYLLLEDYLIYRLTGCYVCEENLWASSLLYDINKDCWWPEMLHYLDITAEQLPDRKGCGQPAGMVSALASGQTGLSPDTLVVTGALDQTCGSIGAGKIFPGEVTETTGSCLAVSAAVDRFVPYCEERPITCQNHAVKGRYTILLWSQTAGMVLKWYAGCFFSKEFREGENIYRLIDREAEEAAAGSEGLVMLPHLSGASNPEYNSMARGVFYGMTLGHERKHFSRAILEAVAYMLRRNIEQIEGIGENVSGIYSMGGGAESDIWCRIKADVTRKRVETVQVKECACLGAAILAGVGAGIFSDIDSAVRKVSGRGKLFVPTEENRAVYDRSFGAYIDLYNALVPVFRKYGD</sequence>
<dbReference type="InterPro" id="IPR018483">
    <property type="entry name" value="Carb_kinase_FGGY_CS"/>
</dbReference>
<keyword evidence="3 4" id="KW-0418">Kinase</keyword>
<protein>
    <submittedName>
        <fullName evidence="7">Xylulose kinase</fullName>
        <ecNumber evidence="7">2.7.1.17</ecNumber>
    </submittedName>
</protein>